<comment type="caution">
    <text evidence="3">The sequence shown here is derived from an EMBL/GenBank/DDBJ whole genome shotgun (WGS) entry which is preliminary data.</text>
</comment>
<dbReference type="EMBL" id="VSSQ01131159">
    <property type="protein sequence ID" value="MPN58456.1"/>
    <property type="molecule type" value="Genomic_DNA"/>
</dbReference>
<dbReference type="InterPro" id="IPR028082">
    <property type="entry name" value="Peripla_BP_I"/>
</dbReference>
<dbReference type="Pfam" id="PF13458">
    <property type="entry name" value="Peripla_BP_6"/>
    <property type="match status" value="1"/>
</dbReference>
<proteinExistence type="predicted"/>
<gene>
    <name evidence="3" type="ORF">SDC9_206161</name>
</gene>
<dbReference type="InterPro" id="IPR028081">
    <property type="entry name" value="Leu-bd"/>
</dbReference>
<evidence type="ECO:0000256" key="1">
    <source>
        <dbReference type="ARBA" id="ARBA00022729"/>
    </source>
</evidence>
<keyword evidence="1" id="KW-0732">Signal</keyword>
<sequence length="126" mass="13117">MDGILAMEGFDTSIAEGLMLMTPFNASDAASADFVAKYEAAYGETPNQFAADGYDCIYAIYAACQKAGVTAEMSHEDVCEAMVAAFTASDFSVDGLTGTGMTWGANGEVSKAPMVVKVESGAYVTM</sequence>
<protein>
    <recommendedName>
        <fullName evidence="2">Leucine-binding protein domain-containing protein</fullName>
    </recommendedName>
</protein>
<dbReference type="AlphaFoldDB" id="A0A645J4T6"/>
<dbReference type="Gene3D" id="3.40.50.2300">
    <property type="match status" value="1"/>
</dbReference>
<evidence type="ECO:0000313" key="3">
    <source>
        <dbReference type="EMBL" id="MPN58456.1"/>
    </source>
</evidence>
<name>A0A645J4T6_9ZZZZ</name>
<accession>A0A645J4T6</accession>
<organism evidence="3">
    <name type="scientific">bioreactor metagenome</name>
    <dbReference type="NCBI Taxonomy" id="1076179"/>
    <lineage>
        <taxon>unclassified sequences</taxon>
        <taxon>metagenomes</taxon>
        <taxon>ecological metagenomes</taxon>
    </lineage>
</organism>
<evidence type="ECO:0000259" key="2">
    <source>
        <dbReference type="Pfam" id="PF13458"/>
    </source>
</evidence>
<feature type="domain" description="Leucine-binding protein" evidence="2">
    <location>
        <begin position="15"/>
        <end position="120"/>
    </location>
</feature>
<dbReference type="SUPFAM" id="SSF53822">
    <property type="entry name" value="Periplasmic binding protein-like I"/>
    <property type="match status" value="1"/>
</dbReference>
<reference evidence="3" key="1">
    <citation type="submission" date="2019-08" db="EMBL/GenBank/DDBJ databases">
        <authorList>
            <person name="Kucharzyk K."/>
            <person name="Murdoch R.W."/>
            <person name="Higgins S."/>
            <person name="Loffler F."/>
        </authorList>
    </citation>
    <scope>NUCLEOTIDE SEQUENCE</scope>
</reference>